<evidence type="ECO:0000256" key="9">
    <source>
        <dbReference type="ARBA" id="ARBA00048988"/>
    </source>
</evidence>
<dbReference type="PANTHER" id="PTHR11070:SF45">
    <property type="entry name" value="DNA 3'-5' HELICASE"/>
    <property type="match status" value="1"/>
</dbReference>
<evidence type="ECO:0000256" key="3">
    <source>
        <dbReference type="ARBA" id="ARBA00022801"/>
    </source>
</evidence>
<reference evidence="11 12" key="1">
    <citation type="submission" date="2019-03" db="EMBL/GenBank/DDBJ databases">
        <title>Genomics of glacier-inhabiting Cryobacterium strains.</title>
        <authorList>
            <person name="Liu Q."/>
            <person name="Xin Y.-H."/>
        </authorList>
    </citation>
    <scope>NUCLEOTIDE SEQUENCE [LARGE SCALE GENOMIC DNA]</scope>
    <source>
        <strain evidence="11 12">CGMCC 1.10440</strain>
    </source>
</reference>
<evidence type="ECO:0000256" key="7">
    <source>
        <dbReference type="ARBA" id="ARBA00034617"/>
    </source>
</evidence>
<dbReference type="Pfam" id="PF00580">
    <property type="entry name" value="UvrD-helicase"/>
    <property type="match status" value="1"/>
</dbReference>
<evidence type="ECO:0000256" key="5">
    <source>
        <dbReference type="ARBA" id="ARBA00022840"/>
    </source>
</evidence>
<keyword evidence="2 10" id="KW-0547">Nucleotide-binding</keyword>
<gene>
    <name evidence="11" type="ORF">E3N84_10505</name>
</gene>
<dbReference type="PROSITE" id="PS50965">
    <property type="entry name" value="NERD"/>
    <property type="match status" value="1"/>
</dbReference>
<keyword evidence="5 10" id="KW-0067">ATP-binding</keyword>
<dbReference type="Gene3D" id="3.40.50.300">
    <property type="entry name" value="P-loop containing nucleotide triphosphate hydrolases"/>
    <property type="match status" value="2"/>
</dbReference>
<dbReference type="InterPro" id="IPR014016">
    <property type="entry name" value="UvrD-like_ATP-bd"/>
</dbReference>
<dbReference type="InterPro" id="IPR014017">
    <property type="entry name" value="DNA_helicase_UvrD-like_C"/>
</dbReference>
<evidence type="ECO:0000313" key="11">
    <source>
        <dbReference type="EMBL" id="TFB80421.1"/>
    </source>
</evidence>
<dbReference type="GO" id="GO:0003677">
    <property type="term" value="F:DNA binding"/>
    <property type="evidence" value="ECO:0007669"/>
    <property type="project" value="UniProtKB-KW"/>
</dbReference>
<dbReference type="InterPro" id="IPR011528">
    <property type="entry name" value="NERD"/>
</dbReference>
<dbReference type="RefSeq" id="WP_104096276.1">
    <property type="nucleotide sequence ID" value="NZ_JACHBP010000001.1"/>
</dbReference>
<keyword evidence="6" id="KW-0413">Isomerase</keyword>
<organism evidence="11 12">
    <name type="scientific">Terrimesophilobacter mesophilus</name>
    <dbReference type="NCBI Taxonomy" id="433647"/>
    <lineage>
        <taxon>Bacteria</taxon>
        <taxon>Bacillati</taxon>
        <taxon>Actinomycetota</taxon>
        <taxon>Actinomycetes</taxon>
        <taxon>Micrococcales</taxon>
        <taxon>Microbacteriaceae</taxon>
        <taxon>Terrimesophilobacter</taxon>
    </lineage>
</organism>
<protein>
    <recommendedName>
        <fullName evidence="8">DNA 3'-5' helicase</fullName>
        <ecNumber evidence="8">5.6.2.4</ecNumber>
    </recommendedName>
</protein>
<comment type="similarity">
    <text evidence="1">Belongs to the helicase family. UvrD subfamily.</text>
</comment>
<dbReference type="EMBL" id="SOFI01000003">
    <property type="protein sequence ID" value="TFB80421.1"/>
    <property type="molecule type" value="Genomic_DNA"/>
</dbReference>
<evidence type="ECO:0000256" key="6">
    <source>
        <dbReference type="ARBA" id="ARBA00023235"/>
    </source>
</evidence>
<comment type="catalytic activity">
    <reaction evidence="9">
        <text>ATP + H2O = ADP + phosphate + H(+)</text>
        <dbReference type="Rhea" id="RHEA:13065"/>
        <dbReference type="ChEBI" id="CHEBI:15377"/>
        <dbReference type="ChEBI" id="CHEBI:15378"/>
        <dbReference type="ChEBI" id="CHEBI:30616"/>
        <dbReference type="ChEBI" id="CHEBI:43474"/>
        <dbReference type="ChEBI" id="CHEBI:456216"/>
        <dbReference type="EC" id="5.6.2.4"/>
    </reaction>
</comment>
<comment type="caution">
    <text evidence="11">The sequence shown here is derived from an EMBL/GenBank/DDBJ whole genome shotgun (WGS) entry which is preliminary data.</text>
</comment>
<dbReference type="InterPro" id="IPR000212">
    <property type="entry name" value="DNA_helicase_UvrD/REP"/>
</dbReference>
<dbReference type="Pfam" id="PF08378">
    <property type="entry name" value="NERD"/>
    <property type="match status" value="1"/>
</dbReference>
<dbReference type="Gene3D" id="1.10.10.160">
    <property type="match status" value="1"/>
</dbReference>
<dbReference type="GO" id="GO:0005524">
    <property type="term" value="F:ATP binding"/>
    <property type="evidence" value="ECO:0007669"/>
    <property type="project" value="UniProtKB-UniRule"/>
</dbReference>
<dbReference type="GO" id="GO:0043138">
    <property type="term" value="F:3'-5' DNA helicase activity"/>
    <property type="evidence" value="ECO:0007669"/>
    <property type="project" value="UniProtKB-EC"/>
</dbReference>
<dbReference type="SUPFAM" id="SSF52540">
    <property type="entry name" value="P-loop containing nucleoside triphosphate hydrolases"/>
    <property type="match status" value="1"/>
</dbReference>
<dbReference type="InterPro" id="IPR013986">
    <property type="entry name" value="DExx_box_DNA_helicase_dom_sf"/>
</dbReference>
<dbReference type="GO" id="GO:0016887">
    <property type="term" value="F:ATP hydrolysis activity"/>
    <property type="evidence" value="ECO:0007669"/>
    <property type="project" value="RHEA"/>
</dbReference>
<dbReference type="GO" id="GO:0000725">
    <property type="term" value="P:recombinational repair"/>
    <property type="evidence" value="ECO:0007669"/>
    <property type="project" value="TreeGrafter"/>
</dbReference>
<dbReference type="AlphaFoldDB" id="A0A4R8VAX3"/>
<accession>A0A4R8VAX3</accession>
<dbReference type="Proteomes" id="UP000298488">
    <property type="component" value="Unassembled WGS sequence"/>
</dbReference>
<name>A0A4R8VAX3_9MICO</name>
<sequence>MRAGHSADSEAAKYRAQAEQADYVARTARQMASNYAAAAASEKWLGRLLEPLAERGYTILADRKWPNSRKAQVDFVLVGPSGIYIVDAKSWADVTIESGRIFQGQDDVTDRLDDIASLGTLTEEVLADVGVAPGEVHVVAVFTNRRELKARINGVDVVGGDAALTHLISPGDRLEPDTVARALAAVEELFPIYAMRDQPTELTLPAPVVPITQQDALISIEEIEGALWANILAKPIEEWMSYLHPDQARLARRSFNGPSRIRGAAGTGKTVVALHRAAYIARTRPGKILVTTYVRTLPNVLSALMQRMSPGIADRVEFTGIFGFALDLLKARGVPHRLAPEKADQAFTRAWKGMGQANPLARIDGDITYWKDEVLSVIKGRGLTHFEQYAMLPRVGRRRGLTAENRIAVWSLYTAYDAALRAQGITDFADIILLAEQSLKKKPLEGYSAVIVDEAQDMTCAMIRMLHSIVGDEPDGLNLVGDGQQTIYPGGYSLAEANVSIAGRGVVLSRNYRNTAEILQFASQLVEGDEFYDIEGAAAQGDKPVEVMRHGPAPVVDRFPSRARHDSSLVEHVKGLISSGTRPGDIGILTHTKYAVTDVCARLTNAGIKWVDLLNYDGTPTDAVKIGTIKRAKGLEFKQVLVVRTPSRLLQALPADDVTSDSERSELDRRELYVAMTRARDGLWVGVA</sequence>
<dbReference type="PANTHER" id="PTHR11070">
    <property type="entry name" value="UVRD / RECB / PCRA DNA HELICASE FAMILY MEMBER"/>
    <property type="match status" value="1"/>
</dbReference>
<dbReference type="PROSITE" id="PS51198">
    <property type="entry name" value="UVRD_HELICASE_ATP_BIND"/>
    <property type="match status" value="1"/>
</dbReference>
<keyword evidence="12" id="KW-1185">Reference proteome</keyword>
<evidence type="ECO:0000256" key="4">
    <source>
        <dbReference type="ARBA" id="ARBA00022806"/>
    </source>
</evidence>
<evidence type="ECO:0000256" key="10">
    <source>
        <dbReference type="PROSITE-ProRule" id="PRU00560"/>
    </source>
</evidence>
<dbReference type="OrthoDB" id="9787585at2"/>
<proteinExistence type="inferred from homology"/>
<evidence type="ECO:0000256" key="1">
    <source>
        <dbReference type="ARBA" id="ARBA00009922"/>
    </source>
</evidence>
<evidence type="ECO:0000313" key="12">
    <source>
        <dbReference type="Proteomes" id="UP000298488"/>
    </source>
</evidence>
<keyword evidence="4 10" id="KW-0347">Helicase</keyword>
<dbReference type="InterPro" id="IPR027417">
    <property type="entry name" value="P-loop_NTPase"/>
</dbReference>
<dbReference type="Pfam" id="PF13361">
    <property type="entry name" value="UvrD_C"/>
    <property type="match status" value="1"/>
</dbReference>
<keyword evidence="3 10" id="KW-0378">Hydrolase</keyword>
<feature type="binding site" evidence="10">
    <location>
        <begin position="263"/>
        <end position="270"/>
    </location>
    <ligand>
        <name>ATP</name>
        <dbReference type="ChEBI" id="CHEBI:30616"/>
    </ligand>
</feature>
<comment type="catalytic activity">
    <reaction evidence="7">
        <text>Couples ATP hydrolysis with the unwinding of duplex DNA by translocating in the 3'-5' direction.</text>
        <dbReference type="EC" id="5.6.2.4"/>
    </reaction>
</comment>
<evidence type="ECO:0000256" key="8">
    <source>
        <dbReference type="ARBA" id="ARBA00034808"/>
    </source>
</evidence>
<dbReference type="EC" id="5.6.2.4" evidence="8"/>
<evidence type="ECO:0000256" key="2">
    <source>
        <dbReference type="ARBA" id="ARBA00022741"/>
    </source>
</evidence>